<dbReference type="PANTHER" id="PTHR34138:SF1">
    <property type="entry name" value="CELL SHAPE-DETERMINING PROTEIN MREC"/>
    <property type="match status" value="1"/>
</dbReference>
<evidence type="ECO:0000259" key="7">
    <source>
        <dbReference type="Pfam" id="PF04085"/>
    </source>
</evidence>
<dbReference type="PIRSF" id="PIRSF038471">
    <property type="entry name" value="MreC"/>
    <property type="match status" value="1"/>
</dbReference>
<dbReference type="STRING" id="39777.B7L28_06175"/>
<comment type="caution">
    <text evidence="8">The sequence shown here is derived from an EMBL/GenBank/DDBJ whole genome shotgun (WGS) entry which is preliminary data.</text>
</comment>
<evidence type="ECO:0000313" key="11">
    <source>
        <dbReference type="Proteomes" id="UP000277803"/>
    </source>
</evidence>
<dbReference type="Proteomes" id="UP000277803">
    <property type="component" value="Unassembled WGS sequence"/>
</dbReference>
<keyword evidence="6" id="KW-1133">Transmembrane helix</keyword>
<dbReference type="Gene3D" id="2.40.10.340">
    <property type="entry name" value="Rod shape-determining protein MreC, domain 1"/>
    <property type="match status" value="1"/>
</dbReference>
<evidence type="ECO:0000313" key="10">
    <source>
        <dbReference type="Proteomes" id="UP000070226"/>
    </source>
</evidence>
<reference evidence="8 10" key="1">
    <citation type="submission" date="2016-01" db="EMBL/GenBank/DDBJ databases">
        <authorList>
            <person name="Oliw E.H."/>
        </authorList>
    </citation>
    <scope>NUCLEOTIDE SEQUENCE [LARGE SCALE GENOMIC DNA]</scope>
    <source>
        <strain evidence="8 10">CMW7756B</strain>
    </source>
</reference>
<evidence type="ECO:0000256" key="5">
    <source>
        <dbReference type="PIRNR" id="PIRNR038471"/>
    </source>
</evidence>
<feature type="transmembrane region" description="Helical" evidence="6">
    <location>
        <begin position="7"/>
        <end position="26"/>
    </location>
</feature>
<evidence type="ECO:0000256" key="1">
    <source>
        <dbReference type="ARBA" id="ARBA00009369"/>
    </source>
</evidence>
<dbReference type="InterPro" id="IPR042175">
    <property type="entry name" value="Cell/Rod_MreC_2"/>
</dbReference>
<organism evidence="8">
    <name type="scientific">Veillonella atypica</name>
    <dbReference type="NCBI Taxonomy" id="39777"/>
    <lineage>
        <taxon>Bacteria</taxon>
        <taxon>Bacillati</taxon>
        <taxon>Bacillota</taxon>
        <taxon>Negativicutes</taxon>
        <taxon>Veillonellales</taxon>
        <taxon>Veillonellaceae</taxon>
        <taxon>Veillonella</taxon>
    </lineage>
</organism>
<dbReference type="PANTHER" id="PTHR34138">
    <property type="entry name" value="CELL SHAPE-DETERMINING PROTEIN MREC"/>
    <property type="match status" value="1"/>
</dbReference>
<keyword evidence="6" id="KW-0472">Membrane</keyword>
<dbReference type="RefSeq" id="WP_005377430.1">
    <property type="nucleotide sequence ID" value="NZ_CABKSO010000001.1"/>
</dbReference>
<reference evidence="9 11" key="2">
    <citation type="submission" date="2018-09" db="EMBL/GenBank/DDBJ databases">
        <title>Genome sequence of Veillonella atypica isolated from periodontal Korean patients.</title>
        <authorList>
            <person name="Lee J.-H."/>
            <person name="Moon J.-H."/>
            <person name="Shin S.-Y."/>
        </authorList>
    </citation>
    <scope>NUCLEOTIDE SEQUENCE [LARGE SCALE GENOMIC DNA]</scope>
    <source>
        <strain evidence="9 11">KHUD_V1</strain>
    </source>
</reference>
<dbReference type="InterPro" id="IPR007221">
    <property type="entry name" value="MreC"/>
</dbReference>
<evidence type="ECO:0000313" key="8">
    <source>
        <dbReference type="EMBL" id="KXA62279.1"/>
    </source>
</evidence>
<dbReference type="GO" id="GO:0008360">
    <property type="term" value="P:regulation of cell shape"/>
    <property type="evidence" value="ECO:0007669"/>
    <property type="project" value="UniProtKB-KW"/>
</dbReference>
<dbReference type="KEGG" id="vat:B7L28_06175"/>
<feature type="domain" description="Rod shape-determining protein MreC beta-barrel core" evidence="7">
    <location>
        <begin position="121"/>
        <end position="270"/>
    </location>
</feature>
<keyword evidence="6" id="KW-0812">Transmembrane</keyword>
<dbReference type="Gene3D" id="2.40.10.350">
    <property type="entry name" value="Rod shape-determining protein MreC, domain 2"/>
    <property type="match status" value="1"/>
</dbReference>
<evidence type="ECO:0000256" key="3">
    <source>
        <dbReference type="ARBA" id="ARBA00022960"/>
    </source>
</evidence>
<dbReference type="AlphaFoldDB" id="A0A133S1R8"/>
<proteinExistence type="inferred from homology"/>
<name>A0A133S1R8_9FIRM</name>
<dbReference type="Proteomes" id="UP000070226">
    <property type="component" value="Unassembled WGS sequence"/>
</dbReference>
<evidence type="ECO:0000256" key="2">
    <source>
        <dbReference type="ARBA" id="ARBA00013855"/>
    </source>
</evidence>
<evidence type="ECO:0000256" key="6">
    <source>
        <dbReference type="SAM" id="Phobius"/>
    </source>
</evidence>
<dbReference type="Pfam" id="PF04085">
    <property type="entry name" value="MreC"/>
    <property type="match status" value="1"/>
</dbReference>
<dbReference type="GO" id="GO:0005886">
    <property type="term" value="C:plasma membrane"/>
    <property type="evidence" value="ECO:0007669"/>
    <property type="project" value="TreeGrafter"/>
</dbReference>
<evidence type="ECO:0000256" key="4">
    <source>
        <dbReference type="ARBA" id="ARBA00032089"/>
    </source>
</evidence>
<keyword evidence="3 5" id="KW-0133">Cell shape</keyword>
<dbReference type="NCBIfam" id="TIGR00219">
    <property type="entry name" value="mreC"/>
    <property type="match status" value="1"/>
</dbReference>
<dbReference type="EMBL" id="LRQT01000096">
    <property type="protein sequence ID" value="KXA62279.1"/>
    <property type="molecule type" value="Genomic_DNA"/>
</dbReference>
<dbReference type="GeneID" id="57773957"/>
<comment type="function">
    <text evidence="5">Involved in formation and maintenance of cell shape.</text>
</comment>
<comment type="similarity">
    <text evidence="1 5">Belongs to the MreC family.</text>
</comment>
<dbReference type="EMBL" id="QXZZ01000007">
    <property type="protein sequence ID" value="RJY51268.1"/>
    <property type="molecule type" value="Genomic_DNA"/>
</dbReference>
<dbReference type="InterPro" id="IPR042177">
    <property type="entry name" value="Cell/Rod_1"/>
</dbReference>
<gene>
    <name evidence="9" type="primary">mreC</name>
    <name evidence="9" type="ORF">D2965_01190</name>
    <name evidence="8" type="ORF">HMPREF3233_01753</name>
</gene>
<dbReference type="InterPro" id="IPR055342">
    <property type="entry name" value="MreC_beta-barrel_core"/>
</dbReference>
<dbReference type="PATRIC" id="fig|39777.7.peg.1717"/>
<accession>A0A133S1R8</accession>
<evidence type="ECO:0000313" key="9">
    <source>
        <dbReference type="EMBL" id="RJY51268.1"/>
    </source>
</evidence>
<sequence>MIQSDRKLLIFVVLGCIIMALLGFAWKQRTSIPFVTVPFEKIVTPFTYGSARVLSTIQTGIRIIDNAISGFVESNDKDNTIADLQQKVLNHDEVVAENIRLRQMLNYKSSHPEFTMTLAGIITKDFGTWSNTFTIDRGENDGIQPNMAVVVPSGVVGFVTDVYPNSARVQTILDPRSAIGVIVQRPESRLAGVVKGDGNHPNEPMMVNIARDGDVLVGDKLITSGYGGIYPKGLLVGNVLTITNDTEGFVKNAAIQPSVDFNRLEEVFIITASTVQTPDKAKLEPKLVPQTQRDQVQGAKGAVNQ</sequence>
<protein>
    <recommendedName>
        <fullName evidence="2 5">Cell shape-determining protein MreC</fullName>
    </recommendedName>
    <alternativeName>
        <fullName evidence="4 5">Cell shape protein MreC</fullName>
    </alternativeName>
</protein>